<feature type="chain" id="PRO_5020812327" evidence="1">
    <location>
        <begin position="25"/>
        <end position="183"/>
    </location>
</feature>
<dbReference type="Proteomes" id="UP000294575">
    <property type="component" value="Unassembled WGS sequence"/>
</dbReference>
<reference evidence="2 3" key="1">
    <citation type="submission" date="2019-03" db="EMBL/GenBank/DDBJ databases">
        <title>Genomic Encyclopedia of Type Strains, Phase IV (KMG-IV): sequencing the most valuable type-strain genomes for metagenomic binning, comparative biology and taxonomic classification.</title>
        <authorList>
            <person name="Goeker M."/>
        </authorList>
    </citation>
    <scope>NUCLEOTIDE SEQUENCE [LARGE SCALE GENOMIC DNA]</scope>
    <source>
        <strain evidence="2 3">DSM 28679</strain>
    </source>
</reference>
<keyword evidence="1" id="KW-0732">Signal</keyword>
<protein>
    <submittedName>
        <fullName evidence="2">Uncharacterized protein DUF4154</fullName>
    </submittedName>
</protein>
<keyword evidence="3" id="KW-1185">Reference proteome</keyword>
<feature type="signal peptide" evidence="1">
    <location>
        <begin position="1"/>
        <end position="24"/>
    </location>
</feature>
<evidence type="ECO:0000313" key="3">
    <source>
        <dbReference type="Proteomes" id="UP000294575"/>
    </source>
</evidence>
<sequence length="183" mass="20203">MGLPLKALLRWTVLALLLAWQPLAASATATAVTEYAVKSALLLKLTRFVYLPTEQEDRPRHLCILGQNPFGDTLQQLNQASAPDQQVELVFLSATEQAPGCNYVFISQSERRRLGSILRQLDGLPLVTISDLRGFARNGGMVEFALTNEQGSQLNILINRKTASRQGITFNAQLLRLATLVNE</sequence>
<evidence type="ECO:0000256" key="1">
    <source>
        <dbReference type="SAM" id="SignalP"/>
    </source>
</evidence>
<comment type="caution">
    <text evidence="2">The sequence shown here is derived from an EMBL/GenBank/DDBJ whole genome shotgun (WGS) entry which is preliminary data.</text>
</comment>
<gene>
    <name evidence="2" type="ORF">DFQ45_10630</name>
</gene>
<accession>A0A4R6U427</accession>
<name>A0A4R6U427_9GAMM</name>
<proteinExistence type="predicted"/>
<dbReference type="AlphaFoldDB" id="A0A4R6U427"/>
<dbReference type="OrthoDB" id="277577at2"/>
<dbReference type="InterPro" id="IPR025293">
    <property type="entry name" value="YfiR/HmsC-like"/>
</dbReference>
<evidence type="ECO:0000313" key="2">
    <source>
        <dbReference type="EMBL" id="TDQ37804.1"/>
    </source>
</evidence>
<dbReference type="EMBL" id="SNYK01000006">
    <property type="protein sequence ID" value="TDQ37804.1"/>
    <property type="molecule type" value="Genomic_DNA"/>
</dbReference>
<organism evidence="2 3">
    <name type="scientific">Thiopseudomonas denitrificans</name>
    <dbReference type="NCBI Taxonomy" id="1501432"/>
    <lineage>
        <taxon>Bacteria</taxon>
        <taxon>Pseudomonadati</taxon>
        <taxon>Pseudomonadota</taxon>
        <taxon>Gammaproteobacteria</taxon>
        <taxon>Pseudomonadales</taxon>
        <taxon>Pseudomonadaceae</taxon>
        <taxon>Thiopseudomonas</taxon>
    </lineage>
</organism>
<dbReference type="Pfam" id="PF13689">
    <property type="entry name" value="DUF4154"/>
    <property type="match status" value="1"/>
</dbReference>